<proteinExistence type="inferred from homology"/>
<gene>
    <name evidence="6" type="ORF">PG993_005209</name>
</gene>
<keyword evidence="4" id="KW-0456">Lyase</keyword>
<dbReference type="Proteomes" id="UP001444661">
    <property type="component" value="Unassembled WGS sequence"/>
</dbReference>
<keyword evidence="3" id="KW-0862">Zinc</keyword>
<evidence type="ECO:0000313" key="7">
    <source>
        <dbReference type="Proteomes" id="UP001444661"/>
    </source>
</evidence>
<protein>
    <recommendedName>
        <fullName evidence="5">CENP-V/GFA domain-containing protein</fullName>
    </recommendedName>
</protein>
<evidence type="ECO:0000256" key="1">
    <source>
        <dbReference type="ARBA" id="ARBA00005495"/>
    </source>
</evidence>
<accession>A0ABR1TGY0</accession>
<dbReference type="PROSITE" id="PS51891">
    <property type="entry name" value="CENP_V_GFA"/>
    <property type="match status" value="1"/>
</dbReference>
<evidence type="ECO:0000256" key="4">
    <source>
        <dbReference type="ARBA" id="ARBA00023239"/>
    </source>
</evidence>
<dbReference type="SUPFAM" id="SSF51316">
    <property type="entry name" value="Mss4-like"/>
    <property type="match status" value="1"/>
</dbReference>
<reference evidence="6 7" key="1">
    <citation type="submission" date="2023-01" db="EMBL/GenBank/DDBJ databases">
        <title>Analysis of 21 Apiospora genomes using comparative genomics revels a genus with tremendous synthesis potential of carbohydrate active enzymes and secondary metabolites.</title>
        <authorList>
            <person name="Sorensen T."/>
        </authorList>
    </citation>
    <scope>NUCLEOTIDE SEQUENCE [LARGE SCALE GENOMIC DNA]</scope>
    <source>
        <strain evidence="6 7">CBS 33761</strain>
    </source>
</reference>
<dbReference type="PANTHER" id="PTHR33337:SF39">
    <property type="entry name" value="DUF636 DOMAIN PROTEIN (AFU_ORTHOLOGUE AFUA_6G11530)"/>
    <property type="match status" value="1"/>
</dbReference>
<keyword evidence="2" id="KW-0479">Metal-binding</keyword>
<dbReference type="PANTHER" id="PTHR33337">
    <property type="entry name" value="GFA DOMAIN-CONTAINING PROTEIN"/>
    <property type="match status" value="1"/>
</dbReference>
<evidence type="ECO:0000259" key="5">
    <source>
        <dbReference type="PROSITE" id="PS51891"/>
    </source>
</evidence>
<name>A0ABR1TGY0_9PEZI</name>
<organism evidence="6 7">
    <name type="scientific">Apiospora rasikravindrae</name>
    <dbReference type="NCBI Taxonomy" id="990691"/>
    <lineage>
        <taxon>Eukaryota</taxon>
        <taxon>Fungi</taxon>
        <taxon>Dikarya</taxon>
        <taxon>Ascomycota</taxon>
        <taxon>Pezizomycotina</taxon>
        <taxon>Sordariomycetes</taxon>
        <taxon>Xylariomycetidae</taxon>
        <taxon>Amphisphaeriales</taxon>
        <taxon>Apiosporaceae</taxon>
        <taxon>Apiospora</taxon>
    </lineage>
</organism>
<comment type="similarity">
    <text evidence="1">Belongs to the Gfa family.</text>
</comment>
<feature type="domain" description="CENP-V/GFA" evidence="5">
    <location>
        <begin position="8"/>
        <end position="139"/>
    </location>
</feature>
<dbReference type="Gene3D" id="3.90.1590.10">
    <property type="entry name" value="glutathione-dependent formaldehyde- activating enzyme (gfa)"/>
    <property type="match status" value="1"/>
</dbReference>
<keyword evidence="7" id="KW-1185">Reference proteome</keyword>
<sequence length="184" mass="19722">MSESAKPRTGSCQCGAVQVQIQGTPLEMHLCHCSTCQKVSGSVFAALVTLKEEQLTITVKPGLDAESTLKVYKGAPGDNSGSVSERTFCSTCGSQILLRNNYMPGISMVPLGILEPYPLSEDGSAGIEGREGGDGEGWAMKPMIEYWCVRKRQWVGETGAELVFKTGPETVEDLAELKKIFGLA</sequence>
<dbReference type="InterPro" id="IPR006913">
    <property type="entry name" value="CENP-V/GFA"/>
</dbReference>
<evidence type="ECO:0000256" key="3">
    <source>
        <dbReference type="ARBA" id="ARBA00022833"/>
    </source>
</evidence>
<dbReference type="Pfam" id="PF04828">
    <property type="entry name" value="GFA"/>
    <property type="match status" value="1"/>
</dbReference>
<dbReference type="InterPro" id="IPR011057">
    <property type="entry name" value="Mss4-like_sf"/>
</dbReference>
<comment type="caution">
    <text evidence="6">The sequence shown here is derived from an EMBL/GenBank/DDBJ whole genome shotgun (WGS) entry which is preliminary data.</text>
</comment>
<evidence type="ECO:0000256" key="2">
    <source>
        <dbReference type="ARBA" id="ARBA00022723"/>
    </source>
</evidence>
<evidence type="ECO:0000313" key="6">
    <source>
        <dbReference type="EMBL" id="KAK8045185.1"/>
    </source>
</evidence>
<dbReference type="EMBL" id="JAQQWK010000003">
    <property type="protein sequence ID" value="KAK8045185.1"/>
    <property type="molecule type" value="Genomic_DNA"/>
</dbReference>